<dbReference type="GO" id="GO:0030425">
    <property type="term" value="C:dendrite"/>
    <property type="evidence" value="ECO:0007669"/>
    <property type="project" value="TreeGrafter"/>
</dbReference>
<protein>
    <recommendedName>
        <fullName evidence="8">Gustatory receptor</fullName>
    </recommendedName>
</protein>
<dbReference type="GO" id="GO:0008049">
    <property type="term" value="P:male courtship behavior"/>
    <property type="evidence" value="ECO:0007669"/>
    <property type="project" value="TreeGrafter"/>
</dbReference>
<comment type="similarity">
    <text evidence="8">Belongs to the insect chemoreceptor superfamily. Gustatory receptor (GR) family.</text>
</comment>
<dbReference type="EMBL" id="CAJHJT010000056">
    <property type="protein sequence ID" value="CAD7013831.1"/>
    <property type="molecule type" value="Genomic_DNA"/>
</dbReference>
<dbReference type="GO" id="GO:0030424">
    <property type="term" value="C:axon"/>
    <property type="evidence" value="ECO:0007669"/>
    <property type="project" value="TreeGrafter"/>
</dbReference>
<dbReference type="Proteomes" id="UP000606786">
    <property type="component" value="Unassembled WGS sequence"/>
</dbReference>
<evidence type="ECO:0000256" key="3">
    <source>
        <dbReference type="ARBA" id="ARBA00022692"/>
    </source>
</evidence>
<keyword evidence="2 8" id="KW-1003">Cell membrane</keyword>
<feature type="transmembrane region" description="Helical" evidence="8">
    <location>
        <begin position="12"/>
        <end position="31"/>
    </location>
</feature>
<gene>
    <name evidence="9" type="ORF">CCAP1982_LOCUS21851</name>
</gene>
<dbReference type="OrthoDB" id="6366728at2759"/>
<evidence type="ECO:0000313" key="10">
    <source>
        <dbReference type="Proteomes" id="UP000606786"/>
    </source>
</evidence>
<reference evidence="9" key="1">
    <citation type="submission" date="2020-11" db="EMBL/GenBank/DDBJ databases">
        <authorList>
            <person name="Whitehead M."/>
        </authorList>
    </citation>
    <scope>NUCLEOTIDE SEQUENCE</scope>
    <source>
        <strain evidence="9">EGII</strain>
    </source>
</reference>
<dbReference type="AlphaFoldDB" id="A0A811VFL4"/>
<feature type="transmembrane region" description="Helical" evidence="8">
    <location>
        <begin position="109"/>
        <end position="128"/>
    </location>
</feature>
<feature type="transmembrane region" description="Helical" evidence="8">
    <location>
        <begin position="51"/>
        <end position="69"/>
    </location>
</feature>
<feature type="transmembrane region" description="Helical" evidence="8">
    <location>
        <begin position="288"/>
        <end position="308"/>
    </location>
</feature>
<comment type="function">
    <text evidence="8">Gustatory receptor which mediates acceptance or avoidance behavior, depending on its substrates.</text>
</comment>
<evidence type="ECO:0000256" key="1">
    <source>
        <dbReference type="ARBA" id="ARBA00004651"/>
    </source>
</evidence>
<evidence type="ECO:0000256" key="7">
    <source>
        <dbReference type="ARBA" id="ARBA00023224"/>
    </source>
</evidence>
<keyword evidence="6 8" id="KW-0675">Receptor</keyword>
<evidence type="ECO:0000313" key="9">
    <source>
        <dbReference type="EMBL" id="CAD7013831.1"/>
    </source>
</evidence>
<dbReference type="GO" id="GO:0043025">
    <property type="term" value="C:neuronal cell body"/>
    <property type="evidence" value="ECO:0007669"/>
    <property type="project" value="TreeGrafter"/>
</dbReference>
<accession>A0A811VFL4</accession>
<evidence type="ECO:0000256" key="5">
    <source>
        <dbReference type="ARBA" id="ARBA00023136"/>
    </source>
</evidence>
<comment type="subcellular location">
    <subcellularLocation>
        <location evidence="1 8">Cell membrane</location>
        <topology evidence="1 8">Multi-pass membrane protein</topology>
    </subcellularLocation>
</comment>
<keyword evidence="3 8" id="KW-0812">Transmembrane</keyword>
<keyword evidence="5 8" id="KW-0472">Membrane</keyword>
<keyword evidence="10" id="KW-1185">Reference proteome</keyword>
<proteinExistence type="inferred from homology"/>
<dbReference type="GO" id="GO:0007635">
    <property type="term" value="P:chemosensory behavior"/>
    <property type="evidence" value="ECO:0007669"/>
    <property type="project" value="TreeGrafter"/>
</dbReference>
<comment type="caution">
    <text evidence="9">The sequence shown here is derived from an EMBL/GenBank/DDBJ whole genome shotgun (WGS) entry which is preliminary data.</text>
</comment>
<feature type="transmembrane region" description="Helical" evidence="8">
    <location>
        <begin position="134"/>
        <end position="154"/>
    </location>
</feature>
<keyword evidence="4 8" id="KW-1133">Transmembrane helix</keyword>
<evidence type="ECO:0000256" key="4">
    <source>
        <dbReference type="ARBA" id="ARBA00022989"/>
    </source>
</evidence>
<dbReference type="PANTHER" id="PTHR21143:SF133">
    <property type="entry name" value="GUSTATORY AND PHEROMONE RECEPTOR 32A-RELATED"/>
    <property type="match status" value="1"/>
</dbReference>
<dbReference type="GO" id="GO:0007165">
    <property type="term" value="P:signal transduction"/>
    <property type="evidence" value="ECO:0007669"/>
    <property type="project" value="UniProtKB-KW"/>
</dbReference>
<feature type="transmembrane region" description="Helical" evidence="8">
    <location>
        <begin position="246"/>
        <end position="268"/>
    </location>
</feature>
<name>A0A811VFL4_CERCA</name>
<sequence length="400" mass="45935">MKQWPVGISTEGNIYSLHFFQFPVGFFSGVYQLQSADYKRGDGISRLTGWAQVYTLFTLGLVAWITSWTHMEEQCRLCALIMKIDQRLRDIVEIDFDYKTLRKQLIWQLGLELLIAFPLSMVNCIIIQPDEKSFMPMSTCFWFICFAPISLLIFKQFQFCHLMRLLKTKFELINNKLCKFNRDTHFACGRRRIMTVRKMNSVSEVPLTATIATSAAVEAELTEEPNVDILQKLLTIYSNVSDGVDLVLSIFGCHLLCLTAVSFGVITVQSYNLFSLVSHTLKIHVYEIVFIVAWILVQIMAIAVNVFICSRTSRAMENTVSVLHKMRVSSNEASNASLFYQILQIFSMEVMQRKRNFNAAGFFDMDYKLITSILASATTYLVIIIQFHLTNIPDCHFPKE</sequence>
<evidence type="ECO:0000256" key="8">
    <source>
        <dbReference type="RuleBase" id="RU363108"/>
    </source>
</evidence>
<evidence type="ECO:0000256" key="6">
    <source>
        <dbReference type="ARBA" id="ARBA00023170"/>
    </source>
</evidence>
<organism evidence="9 10">
    <name type="scientific">Ceratitis capitata</name>
    <name type="common">Mediterranean fruit fly</name>
    <name type="synonym">Tephritis capitata</name>
    <dbReference type="NCBI Taxonomy" id="7213"/>
    <lineage>
        <taxon>Eukaryota</taxon>
        <taxon>Metazoa</taxon>
        <taxon>Ecdysozoa</taxon>
        <taxon>Arthropoda</taxon>
        <taxon>Hexapoda</taxon>
        <taxon>Insecta</taxon>
        <taxon>Pterygota</taxon>
        <taxon>Neoptera</taxon>
        <taxon>Endopterygota</taxon>
        <taxon>Diptera</taxon>
        <taxon>Brachycera</taxon>
        <taxon>Muscomorpha</taxon>
        <taxon>Tephritoidea</taxon>
        <taxon>Tephritidae</taxon>
        <taxon>Ceratitis</taxon>
        <taxon>Ceratitis</taxon>
    </lineage>
</organism>
<dbReference type="Pfam" id="PF08395">
    <property type="entry name" value="7tm_7"/>
    <property type="match status" value="1"/>
</dbReference>
<dbReference type="GO" id="GO:0005886">
    <property type="term" value="C:plasma membrane"/>
    <property type="evidence" value="ECO:0007669"/>
    <property type="project" value="UniProtKB-SubCell"/>
</dbReference>
<feature type="transmembrane region" description="Helical" evidence="8">
    <location>
        <begin position="369"/>
        <end position="389"/>
    </location>
</feature>
<dbReference type="GO" id="GO:0050909">
    <property type="term" value="P:sensory perception of taste"/>
    <property type="evidence" value="ECO:0007669"/>
    <property type="project" value="InterPro"/>
</dbReference>
<dbReference type="InterPro" id="IPR013604">
    <property type="entry name" value="7TM_chemorcpt"/>
</dbReference>
<evidence type="ECO:0000256" key="2">
    <source>
        <dbReference type="ARBA" id="ARBA00022475"/>
    </source>
</evidence>
<keyword evidence="7 8" id="KW-0807">Transducer</keyword>
<dbReference type="PANTHER" id="PTHR21143">
    <property type="entry name" value="INVERTEBRATE GUSTATORY RECEPTOR"/>
    <property type="match status" value="1"/>
</dbReference>